<dbReference type="GO" id="GO:0055085">
    <property type="term" value="P:transmembrane transport"/>
    <property type="evidence" value="ECO:0007669"/>
    <property type="project" value="InterPro"/>
</dbReference>
<dbReference type="Proteomes" id="UP000473699">
    <property type="component" value="Unassembled WGS sequence"/>
</dbReference>
<dbReference type="Gene3D" id="3.40.190.170">
    <property type="entry name" value="Bacterial extracellular solute-binding protein, family 7"/>
    <property type="match status" value="1"/>
</dbReference>
<reference evidence="5 6" key="1">
    <citation type="submission" date="2019-08" db="EMBL/GenBank/DDBJ databases">
        <title>In-depth cultivation of the pig gut microbiome towards novel bacterial diversity and tailored functional studies.</title>
        <authorList>
            <person name="Wylensek D."/>
            <person name="Hitch T.C.A."/>
            <person name="Clavel T."/>
        </authorList>
    </citation>
    <scope>NUCLEOTIDE SEQUENCE [LARGE SCALE GENOMIC DNA]</scope>
    <source>
        <strain evidence="5 6">SM-530-WT-4B</strain>
    </source>
</reference>
<dbReference type="RefSeq" id="WP_154529051.1">
    <property type="nucleotide sequence ID" value="NZ_VUNH01000008.1"/>
</dbReference>
<keyword evidence="2" id="KW-0813">Transport</keyword>
<evidence type="ECO:0000256" key="1">
    <source>
        <dbReference type="ARBA" id="ARBA00009023"/>
    </source>
</evidence>
<evidence type="ECO:0000256" key="3">
    <source>
        <dbReference type="ARBA" id="ARBA00022729"/>
    </source>
</evidence>
<dbReference type="EMBL" id="VUNH01000008">
    <property type="protein sequence ID" value="MST55962.1"/>
    <property type="molecule type" value="Genomic_DNA"/>
</dbReference>
<evidence type="ECO:0000256" key="4">
    <source>
        <dbReference type="SAM" id="SignalP"/>
    </source>
</evidence>
<keyword evidence="6" id="KW-1185">Reference proteome</keyword>
<sequence>MKKFGIVVLAALFCCSSVCAAEKTYTWKISTIRPAGTAIDNDVKAFIKEVKTKSNGRINIEIYPNAQLGDYTVVQERISVGSVEMAVQSISTSVDRQLQMVNLPYLVKDWSGIRKNFRTGSPFMNWLAERLAKQDIKLLGMWPSYFGGIALAKEPPSPGNPSVNKGLKVRVMPQKSYELLGESQGYMATPLPLAETFTALQTGIVDGIFGAGAEGYYANYRDLVKFYIPSNTHVEAWPLIMNMELWESLSDGDKKIIVEAAKHFEDHRMEVGEADTAYNEKRLEDYGAKIIRLTPEQLTACAEAARKAIFPAIREAIGPKNFDAVVSMINE</sequence>
<evidence type="ECO:0000313" key="6">
    <source>
        <dbReference type="Proteomes" id="UP000473699"/>
    </source>
</evidence>
<evidence type="ECO:0000313" key="5">
    <source>
        <dbReference type="EMBL" id="MST55962.1"/>
    </source>
</evidence>
<proteinExistence type="inferred from homology"/>
<accession>A0A6L5YED7</accession>
<dbReference type="PANTHER" id="PTHR33376">
    <property type="match status" value="1"/>
</dbReference>
<dbReference type="AlphaFoldDB" id="A0A6L5YED7"/>
<protein>
    <recommendedName>
        <fullName evidence="7">C4-dicarboxylate ABC transporter</fullName>
    </recommendedName>
</protein>
<dbReference type="PANTHER" id="PTHR33376:SF7">
    <property type="entry name" value="C4-DICARBOXYLATE-BINDING PROTEIN DCTB"/>
    <property type="match status" value="1"/>
</dbReference>
<name>A0A6L5YED7_9BACT</name>
<evidence type="ECO:0008006" key="7">
    <source>
        <dbReference type="Google" id="ProtNLM"/>
    </source>
</evidence>
<comment type="caution">
    <text evidence="5">The sequence shown here is derived from an EMBL/GenBank/DDBJ whole genome shotgun (WGS) entry which is preliminary data.</text>
</comment>
<dbReference type="InterPro" id="IPR038404">
    <property type="entry name" value="TRAP_DctP_sf"/>
</dbReference>
<feature type="signal peptide" evidence="4">
    <location>
        <begin position="1"/>
        <end position="20"/>
    </location>
</feature>
<dbReference type="InterPro" id="IPR018389">
    <property type="entry name" value="DctP_fam"/>
</dbReference>
<organism evidence="5 6">
    <name type="scientific">Pyramidobacter porci</name>
    <dbReference type="NCBI Taxonomy" id="2605789"/>
    <lineage>
        <taxon>Bacteria</taxon>
        <taxon>Thermotogati</taxon>
        <taxon>Synergistota</taxon>
        <taxon>Synergistia</taxon>
        <taxon>Synergistales</taxon>
        <taxon>Dethiosulfovibrionaceae</taxon>
        <taxon>Pyramidobacter</taxon>
    </lineage>
</organism>
<comment type="similarity">
    <text evidence="1">Belongs to the bacterial solute-binding protein 7 family.</text>
</comment>
<keyword evidence="3 4" id="KW-0732">Signal</keyword>
<evidence type="ECO:0000256" key="2">
    <source>
        <dbReference type="ARBA" id="ARBA00022448"/>
    </source>
</evidence>
<dbReference type="Pfam" id="PF03480">
    <property type="entry name" value="DctP"/>
    <property type="match status" value="1"/>
</dbReference>
<dbReference type="NCBIfam" id="NF037995">
    <property type="entry name" value="TRAP_S1"/>
    <property type="match status" value="1"/>
</dbReference>
<gene>
    <name evidence="5" type="ORF">FYJ74_07960</name>
</gene>
<feature type="chain" id="PRO_5026776269" description="C4-dicarboxylate ABC transporter" evidence="4">
    <location>
        <begin position="21"/>
        <end position="331"/>
    </location>
</feature>